<dbReference type="InParanoid" id="J9D0G3"/>
<dbReference type="InterPro" id="IPR001353">
    <property type="entry name" value="Proteasome_sua/b"/>
</dbReference>
<dbReference type="EMBL" id="AFBI03000171">
    <property type="protein sequence ID" value="EJW01386.1"/>
    <property type="molecule type" value="Genomic_DNA"/>
</dbReference>
<name>J9D0G3_EDHAE</name>
<dbReference type="STRING" id="1003232.J9D0G3"/>
<reference evidence="2 3" key="1">
    <citation type="submission" date="2011-08" db="EMBL/GenBank/DDBJ databases">
        <authorList>
            <person name="Liu Z.J."/>
            <person name="Shi F.L."/>
            <person name="Lu J.Q."/>
            <person name="Li M."/>
            <person name="Wang Z.L."/>
        </authorList>
    </citation>
    <scope>NUCLEOTIDE SEQUENCE [LARGE SCALE GENOMIC DNA]</scope>
    <source>
        <strain evidence="2 3">USNM 41457</strain>
    </source>
</reference>
<keyword evidence="3" id="KW-1185">Reference proteome</keyword>
<evidence type="ECO:0000256" key="1">
    <source>
        <dbReference type="ARBA" id="ARBA00022942"/>
    </source>
</evidence>
<dbReference type="Pfam" id="PF00227">
    <property type="entry name" value="Proteasome"/>
    <property type="match status" value="1"/>
</dbReference>
<reference evidence="3" key="2">
    <citation type="submission" date="2015-07" db="EMBL/GenBank/DDBJ databases">
        <title>Contrasting host-pathogen interactions and genome evolution in two generalist and specialist microsporidian pathogens of mosquitoes.</title>
        <authorList>
            <consortium name="The Broad Institute Genomics Platform"/>
            <consortium name="The Broad Institute Genome Sequencing Center for Infectious Disease"/>
            <person name="Cuomo C.A."/>
            <person name="Sanscrainte N.D."/>
            <person name="Goldberg J.M."/>
            <person name="Heiman D."/>
            <person name="Young S."/>
            <person name="Zeng Q."/>
            <person name="Becnel J.J."/>
            <person name="Birren B.W."/>
        </authorList>
    </citation>
    <scope>NUCLEOTIDE SEQUENCE [LARGE SCALE GENOMIC DNA]</scope>
    <source>
        <strain evidence="3">USNM 41457</strain>
    </source>
</reference>
<dbReference type="InterPro" id="IPR050115">
    <property type="entry name" value="Proteasome_alpha"/>
</dbReference>
<proteinExistence type="predicted"/>
<dbReference type="OrthoDB" id="431557at2759"/>
<feature type="non-terminal residue" evidence="2">
    <location>
        <position position="1"/>
    </location>
</feature>
<dbReference type="PANTHER" id="PTHR11599">
    <property type="entry name" value="PROTEASOME SUBUNIT ALPHA/BETA"/>
    <property type="match status" value="1"/>
</dbReference>
<gene>
    <name evidence="2" type="ORF">EDEG_03992</name>
</gene>
<keyword evidence="1" id="KW-0647">Proteasome</keyword>
<dbReference type="HOGENOM" id="CLU_1839865_0_0_1"/>
<dbReference type="Proteomes" id="UP000003163">
    <property type="component" value="Unassembled WGS sequence"/>
</dbReference>
<sequence>FVLNDIPSSKILSRAFADKTQALIQSTGTRPMCFGMILFDNVSEPNLYYVDSSAVCLPYKGIGVGDSSNRINKFLESKGDFCNFNMKDLEETALEAFAESIGQDYGPNDVIVGVLDKGKEMRYMETEEVDAILLRISEKN</sequence>
<dbReference type="VEuPathDB" id="MicrosporidiaDB:EDEG_03992"/>
<dbReference type="AlphaFoldDB" id="J9D0G3"/>
<protein>
    <recommendedName>
        <fullName evidence="4">Proteasome alpha-type subunits domain-containing protein</fullName>
    </recommendedName>
</protein>
<dbReference type="GO" id="GO:0005839">
    <property type="term" value="C:proteasome core complex"/>
    <property type="evidence" value="ECO:0007669"/>
    <property type="project" value="InterPro"/>
</dbReference>
<dbReference type="GO" id="GO:0051603">
    <property type="term" value="P:proteolysis involved in protein catabolic process"/>
    <property type="evidence" value="ECO:0007669"/>
    <property type="project" value="InterPro"/>
</dbReference>
<organism evidence="2 3">
    <name type="scientific">Edhazardia aedis (strain USNM 41457)</name>
    <name type="common">Microsporidian parasite</name>
    <dbReference type="NCBI Taxonomy" id="1003232"/>
    <lineage>
        <taxon>Eukaryota</taxon>
        <taxon>Fungi</taxon>
        <taxon>Fungi incertae sedis</taxon>
        <taxon>Microsporidia</taxon>
        <taxon>Edhazardia</taxon>
    </lineage>
</organism>
<evidence type="ECO:0000313" key="2">
    <source>
        <dbReference type="EMBL" id="EJW01386.1"/>
    </source>
</evidence>
<dbReference type="InterPro" id="IPR029055">
    <property type="entry name" value="Ntn_hydrolases_N"/>
</dbReference>
<accession>J9D0G3</accession>
<evidence type="ECO:0008006" key="4">
    <source>
        <dbReference type="Google" id="ProtNLM"/>
    </source>
</evidence>
<evidence type="ECO:0000313" key="3">
    <source>
        <dbReference type="Proteomes" id="UP000003163"/>
    </source>
</evidence>
<dbReference type="Gene3D" id="3.60.20.10">
    <property type="entry name" value="Glutamine Phosphoribosylpyrophosphate, subunit 1, domain 1"/>
    <property type="match status" value="1"/>
</dbReference>
<dbReference type="SUPFAM" id="SSF56235">
    <property type="entry name" value="N-terminal nucleophile aminohydrolases (Ntn hydrolases)"/>
    <property type="match status" value="1"/>
</dbReference>
<comment type="caution">
    <text evidence="2">The sequence shown here is derived from an EMBL/GenBank/DDBJ whole genome shotgun (WGS) entry which is preliminary data.</text>
</comment>